<dbReference type="InterPro" id="IPR023393">
    <property type="entry name" value="START-like_dom_sf"/>
</dbReference>
<proteinExistence type="predicted"/>
<keyword evidence="2" id="KW-1185">Reference proteome</keyword>
<dbReference type="RefSeq" id="WP_229698222.1">
    <property type="nucleotide sequence ID" value="NZ_BMMS01000005.1"/>
</dbReference>
<sequence>MAQTKPEGRWPAVDLNRYRFSGNWRLGARRERVYAVLREPDDYARWWPQIRLIRRVDEESGELVARSFLPYDLFITATRGVEDAEAGTLQANLGGDLEGWFRWTVRADGRGTRVDFDQDVVVRRPLLRRLSPLARPVLVANHTWMMRGGRRGLARHLAGRESGCGPQTPPGQ</sequence>
<dbReference type="EMBL" id="BMMS01000005">
    <property type="protein sequence ID" value="GGO84114.1"/>
    <property type="molecule type" value="Genomic_DNA"/>
</dbReference>
<dbReference type="Proteomes" id="UP000641932">
    <property type="component" value="Unassembled WGS sequence"/>
</dbReference>
<gene>
    <name evidence="1" type="ORF">GCM10012280_14840</name>
</gene>
<organism evidence="1 2">
    <name type="scientific">Wenjunlia tyrosinilytica</name>
    <dbReference type="NCBI Taxonomy" id="1544741"/>
    <lineage>
        <taxon>Bacteria</taxon>
        <taxon>Bacillati</taxon>
        <taxon>Actinomycetota</taxon>
        <taxon>Actinomycetes</taxon>
        <taxon>Kitasatosporales</taxon>
        <taxon>Streptomycetaceae</taxon>
        <taxon>Wenjunlia</taxon>
    </lineage>
</organism>
<reference evidence="1" key="1">
    <citation type="journal article" date="2014" name="Int. J. Syst. Evol. Microbiol.">
        <title>Complete genome sequence of Corynebacterium casei LMG S-19264T (=DSM 44701T), isolated from a smear-ripened cheese.</title>
        <authorList>
            <consortium name="US DOE Joint Genome Institute (JGI-PGF)"/>
            <person name="Walter F."/>
            <person name="Albersmeier A."/>
            <person name="Kalinowski J."/>
            <person name="Ruckert C."/>
        </authorList>
    </citation>
    <scope>NUCLEOTIDE SEQUENCE</scope>
    <source>
        <strain evidence="1">CGMCC 4.7201</strain>
    </source>
</reference>
<dbReference type="Gene3D" id="3.30.530.20">
    <property type="match status" value="1"/>
</dbReference>
<evidence type="ECO:0000313" key="2">
    <source>
        <dbReference type="Proteomes" id="UP000641932"/>
    </source>
</evidence>
<dbReference type="SUPFAM" id="SSF55961">
    <property type="entry name" value="Bet v1-like"/>
    <property type="match status" value="1"/>
</dbReference>
<accession>A0A917ZL53</accession>
<comment type="caution">
    <text evidence="1">The sequence shown here is derived from an EMBL/GenBank/DDBJ whole genome shotgun (WGS) entry which is preliminary data.</text>
</comment>
<name>A0A917ZL53_9ACTN</name>
<reference evidence="1" key="2">
    <citation type="submission" date="2020-09" db="EMBL/GenBank/DDBJ databases">
        <authorList>
            <person name="Sun Q."/>
            <person name="Zhou Y."/>
        </authorList>
    </citation>
    <scope>NUCLEOTIDE SEQUENCE</scope>
    <source>
        <strain evidence="1">CGMCC 4.7201</strain>
    </source>
</reference>
<protein>
    <submittedName>
        <fullName evidence="1">Polyketide cyclase</fullName>
    </submittedName>
</protein>
<dbReference type="AlphaFoldDB" id="A0A917ZL53"/>
<evidence type="ECO:0000313" key="1">
    <source>
        <dbReference type="EMBL" id="GGO84114.1"/>
    </source>
</evidence>